<accession>A0A1S2VAY8</accession>
<reference evidence="1 2" key="1">
    <citation type="submission" date="2016-10" db="EMBL/GenBank/DDBJ databases">
        <title>Arsenicibacter rosenii gen. nov., sp. nov., an efficient arsenic-methylating bacterium isolated from an arsenic-contaminated paddy soil.</title>
        <authorList>
            <person name="Huang K."/>
        </authorList>
    </citation>
    <scope>NUCLEOTIDE SEQUENCE [LARGE SCALE GENOMIC DNA]</scope>
    <source>
        <strain evidence="1 2">SM-1</strain>
    </source>
</reference>
<name>A0A1S2VAY8_9BACT</name>
<evidence type="ECO:0000313" key="2">
    <source>
        <dbReference type="Proteomes" id="UP000181790"/>
    </source>
</evidence>
<proteinExistence type="predicted"/>
<organism evidence="1 2">
    <name type="scientific">Arsenicibacter rosenii</name>
    <dbReference type="NCBI Taxonomy" id="1750698"/>
    <lineage>
        <taxon>Bacteria</taxon>
        <taxon>Pseudomonadati</taxon>
        <taxon>Bacteroidota</taxon>
        <taxon>Cytophagia</taxon>
        <taxon>Cytophagales</taxon>
        <taxon>Spirosomataceae</taxon>
        <taxon>Arsenicibacter</taxon>
    </lineage>
</organism>
<dbReference type="EMBL" id="MORL01000033">
    <property type="protein sequence ID" value="OIN55881.1"/>
    <property type="molecule type" value="Genomic_DNA"/>
</dbReference>
<dbReference type="RefSeq" id="WP_071506528.1">
    <property type="nucleotide sequence ID" value="NZ_MORL01000033.1"/>
</dbReference>
<keyword evidence="2" id="KW-1185">Reference proteome</keyword>
<dbReference type="Proteomes" id="UP000181790">
    <property type="component" value="Unassembled WGS sequence"/>
</dbReference>
<protein>
    <submittedName>
        <fullName evidence="1">Uncharacterized protein</fullName>
    </submittedName>
</protein>
<dbReference type="AlphaFoldDB" id="A0A1S2VAY8"/>
<evidence type="ECO:0000313" key="1">
    <source>
        <dbReference type="EMBL" id="OIN55881.1"/>
    </source>
</evidence>
<dbReference type="OrthoDB" id="951259at2"/>
<comment type="caution">
    <text evidence="1">The sequence shown here is derived from an EMBL/GenBank/DDBJ whole genome shotgun (WGS) entry which is preliminary data.</text>
</comment>
<gene>
    <name evidence="1" type="ORF">BLX24_27895</name>
</gene>
<sequence>MITCLIDDIVVHQPEGIDGLRLTKTRNRRYMGWLYRKLGTFPAGAIRFTEPKVVNLLRTRLAYEGMQAETGFTLKSGSLVLYDSYIDYSQYNYDGRGVSISTRDRMAVSSLEANATTTYSLTPVAACLLHSRALSGSVDLTASGAVASQTVKTAAVLTHTVPLAKPDNAEDIPGTVYETGTTSALHYLNTSDQVQTIRIAGQLRITATANTTTIFALKAGGVTIGRYSVGTSATTLDCVVDVALSLSREQGFVLQFVPETAVSSYSFTYNSGTLISLGVQESYADSTAMGFTAYQLLATLIDEASGGKLKLNSSFFQVGDGANIFLTSGANLRGVVRPVRVSLQQVFEGLSALVPLQLTISGSEVIVEDLQTALAKAPVHRITELLSYRERPDTDRFYNSIRTGYQTWKAESKVSELEVNSERRLATRNSNLRNELNLTSALIASGTLIEEVRRIQFQPDKAGENKSSSYDDSLFVIATVQKPYGRIAEKLERTQVIDGLIDAGNSYNLRFTPMRNLSRWAWRLAGNGPLTVTDAGTQAAVIGYDSVLTDESEPVAVAGEPVPMRALVTTTMSMAEYEQLEGWLELPDGRTGLIMSADWQHTATGDIATIDIEL</sequence>